<dbReference type="AlphaFoldDB" id="A0A101RLC3"/>
<proteinExistence type="predicted"/>
<evidence type="ECO:0000313" key="2">
    <source>
        <dbReference type="Proteomes" id="UP000053669"/>
    </source>
</evidence>
<dbReference type="Proteomes" id="UP000053669">
    <property type="component" value="Unassembled WGS sequence"/>
</dbReference>
<organism evidence="1 2">
    <name type="scientific">Streptomyces canus</name>
    <dbReference type="NCBI Taxonomy" id="58343"/>
    <lineage>
        <taxon>Bacteria</taxon>
        <taxon>Bacillati</taxon>
        <taxon>Actinomycetota</taxon>
        <taxon>Actinomycetes</taxon>
        <taxon>Kitasatosporales</taxon>
        <taxon>Streptomycetaceae</taxon>
        <taxon>Streptomyces</taxon>
        <taxon>Streptomyces aurantiacus group</taxon>
    </lineage>
</organism>
<sequence>MADIFGVIASIGVVASLLVSAWQTRELTRQTAINNGIAGATARYNGLERLHYVESFIAAAPELHGYFYGGLDLPAEGNERWRVLNLLRMLADTVDYGLMVNDLNPEIRSSDGWQDYALLLRASSPAFVYVVNEHPNWWAALSEHWAANPIAGN</sequence>
<reference evidence="1 2" key="1">
    <citation type="submission" date="2015-10" db="EMBL/GenBank/DDBJ databases">
        <title>Draft genome sequence of Streptomyces canus DSM 40017, type strain for the species Streptomyces canus.</title>
        <authorList>
            <person name="Ruckert C."/>
            <person name="Winkler A."/>
            <person name="Kalinowski J."/>
            <person name="Kampfer P."/>
            <person name="Glaeser S."/>
        </authorList>
    </citation>
    <scope>NUCLEOTIDE SEQUENCE [LARGE SCALE GENOMIC DNA]</scope>
    <source>
        <strain evidence="1 2">DSM 40017</strain>
    </source>
</reference>
<evidence type="ECO:0000313" key="1">
    <source>
        <dbReference type="EMBL" id="KUN57518.1"/>
    </source>
</evidence>
<gene>
    <name evidence="1" type="ORF">AQJ46_47420</name>
</gene>
<accession>A0A101RLC3</accession>
<dbReference type="RefSeq" id="WP_059211559.1">
    <property type="nucleotide sequence ID" value="NZ_KQ948682.1"/>
</dbReference>
<protein>
    <submittedName>
        <fullName evidence="1">Uncharacterized protein</fullName>
    </submittedName>
</protein>
<dbReference type="EMBL" id="LMWU01000071">
    <property type="protein sequence ID" value="KUN57518.1"/>
    <property type="molecule type" value="Genomic_DNA"/>
</dbReference>
<name>A0A101RLC3_9ACTN</name>
<comment type="caution">
    <text evidence="1">The sequence shown here is derived from an EMBL/GenBank/DDBJ whole genome shotgun (WGS) entry which is preliminary data.</text>
</comment>